<feature type="region of interest" description="Disordered" evidence="1">
    <location>
        <begin position="297"/>
        <end position="335"/>
    </location>
</feature>
<proteinExistence type="predicted"/>
<feature type="compositionally biased region" description="Polar residues" evidence="1">
    <location>
        <begin position="301"/>
        <end position="324"/>
    </location>
</feature>
<sequence length="371" mass="42085">MGTTKIVAGGQRRLSNSQVSAVLASRLLRLGFRPYKSDRERFMITIPEDGSPRELIELGQPIKGGRFFHSNTTTKNIALTDEFTAFCSEVGLTDCYYWSICLPVRKAALDALDDELQRFNRKINNQFSELRKCYRFEQLILALHVRYDELSDAIDLHAHFICRVPSEHLESVRHVLRTKFSRPDLDVGPIRNVAAAVNYMLYGVFNNREMIGWPDHALEAVWRLTQQKRFRYVRTGGGFAKWRRAARLANDNAATESKNKQPYPVDPTRPRFLARITAKVRGKRLAALLYEHPAQAPDVPSQANEYSTASRLVTQETAQSSKPTKSLDLPGRPPQGWDSIRTAIKRITAPISSLAGKIHGIGKKLIRRLLC</sequence>
<keyword evidence="3" id="KW-1185">Reference proteome</keyword>
<evidence type="ECO:0000313" key="2">
    <source>
        <dbReference type="EMBL" id="MCJ8149488.1"/>
    </source>
</evidence>
<protein>
    <submittedName>
        <fullName evidence="2">Uncharacterized protein</fullName>
    </submittedName>
</protein>
<comment type="caution">
    <text evidence="2">The sequence shown here is derived from an EMBL/GenBank/DDBJ whole genome shotgun (WGS) entry which is preliminary data.</text>
</comment>
<name>A0ABT0CLK5_9HYPH</name>
<reference evidence="2 3" key="1">
    <citation type="submission" date="2022-02" db="EMBL/GenBank/DDBJ databases">
        <title>Shinella B3.7 sp. nov., isolated from Sediment (Zhairuo Island).</title>
        <authorList>
            <person name="Chen G."/>
        </authorList>
    </citation>
    <scope>NUCLEOTIDE SEQUENCE [LARGE SCALE GENOMIC DNA]</scope>
    <source>
        <strain evidence="2 3">B3.7</strain>
    </source>
</reference>
<organism evidence="2 3">
    <name type="scientific">Shinella sedimenti</name>
    <dbReference type="NCBI Taxonomy" id="2919913"/>
    <lineage>
        <taxon>Bacteria</taxon>
        <taxon>Pseudomonadati</taxon>
        <taxon>Pseudomonadota</taxon>
        <taxon>Alphaproteobacteria</taxon>
        <taxon>Hyphomicrobiales</taxon>
        <taxon>Rhizobiaceae</taxon>
        <taxon>Shinella</taxon>
    </lineage>
</organism>
<evidence type="ECO:0000313" key="3">
    <source>
        <dbReference type="Proteomes" id="UP001201844"/>
    </source>
</evidence>
<dbReference type="Proteomes" id="UP001201844">
    <property type="component" value="Unassembled WGS sequence"/>
</dbReference>
<evidence type="ECO:0000256" key="1">
    <source>
        <dbReference type="SAM" id="MobiDB-lite"/>
    </source>
</evidence>
<accession>A0ABT0CLK5</accession>
<gene>
    <name evidence="2" type="ORF">MKI86_10110</name>
</gene>
<dbReference type="RefSeq" id="WP_241600577.1">
    <property type="nucleotide sequence ID" value="NZ_JAKVIN010000003.1"/>
</dbReference>
<dbReference type="EMBL" id="JAKVIN010000003">
    <property type="protein sequence ID" value="MCJ8149488.1"/>
    <property type="molecule type" value="Genomic_DNA"/>
</dbReference>